<reference evidence="2" key="1">
    <citation type="journal article" date="2011" name="Plant Physiol.">
        <title>Comprehensive sequence analysis of 24,783 barley full-length cDNAs derived from 12 clone libraries.</title>
        <authorList>
            <person name="Matsumoto T."/>
            <person name="Tanaka T."/>
            <person name="Sakai H."/>
            <person name="Amano N."/>
            <person name="Kanamori H."/>
            <person name="Kurita K."/>
            <person name="Kikuta A."/>
            <person name="Kamiya K."/>
            <person name="Yamamoto M."/>
            <person name="Ikawa H."/>
            <person name="Fujii N."/>
            <person name="Hori K."/>
            <person name="Itoh T."/>
            <person name="Sato K."/>
        </authorList>
    </citation>
    <scope>NUCLEOTIDE SEQUENCE</scope>
    <source>
        <tissue evidence="2">Seed</tissue>
    </source>
</reference>
<sequence length="131" mass="14844">CAQWDLPHSKVKRCSSPRLRRQGDDKSEKAGDAASSCPVRAARLGAKEDVGNWLAPPLAGDGGLEVRREILSRRGIALGARRTRWEIGWPATHQGWRTRGPCLRRHRLRPGHRRRLRRRSGRTRDTCRLAA</sequence>
<feature type="compositionally biased region" description="Basic residues" evidence="1">
    <location>
        <begin position="9"/>
        <end position="20"/>
    </location>
</feature>
<dbReference type="AlphaFoldDB" id="F2EK06"/>
<feature type="non-terminal residue" evidence="2">
    <location>
        <position position="1"/>
    </location>
</feature>
<dbReference type="EMBL" id="AK376483">
    <property type="protein sequence ID" value="BAK07678.1"/>
    <property type="molecule type" value="mRNA"/>
</dbReference>
<feature type="compositionally biased region" description="Basic residues" evidence="1">
    <location>
        <begin position="111"/>
        <end position="121"/>
    </location>
</feature>
<name>F2EK06_HORVV</name>
<proteinExistence type="evidence at transcript level"/>
<feature type="region of interest" description="Disordered" evidence="1">
    <location>
        <begin position="111"/>
        <end position="131"/>
    </location>
</feature>
<organism evidence="2">
    <name type="scientific">Hordeum vulgare subsp. vulgare</name>
    <name type="common">Domesticated barley</name>
    <dbReference type="NCBI Taxonomy" id="112509"/>
    <lineage>
        <taxon>Eukaryota</taxon>
        <taxon>Viridiplantae</taxon>
        <taxon>Streptophyta</taxon>
        <taxon>Embryophyta</taxon>
        <taxon>Tracheophyta</taxon>
        <taxon>Spermatophyta</taxon>
        <taxon>Magnoliopsida</taxon>
        <taxon>Liliopsida</taxon>
        <taxon>Poales</taxon>
        <taxon>Poaceae</taxon>
        <taxon>BOP clade</taxon>
        <taxon>Pooideae</taxon>
        <taxon>Triticodae</taxon>
        <taxon>Triticeae</taxon>
        <taxon>Hordeinae</taxon>
        <taxon>Hordeum</taxon>
    </lineage>
</organism>
<accession>F2EK06</accession>
<feature type="region of interest" description="Disordered" evidence="1">
    <location>
        <begin position="1"/>
        <end position="37"/>
    </location>
</feature>
<evidence type="ECO:0000313" key="2">
    <source>
        <dbReference type="EMBL" id="BAK07678.1"/>
    </source>
</evidence>
<evidence type="ECO:0000256" key="1">
    <source>
        <dbReference type="SAM" id="MobiDB-lite"/>
    </source>
</evidence>
<feature type="compositionally biased region" description="Basic and acidic residues" evidence="1">
    <location>
        <begin position="21"/>
        <end position="31"/>
    </location>
</feature>
<protein>
    <submittedName>
        <fullName evidence="2">Predicted protein</fullName>
    </submittedName>
</protein>
<feature type="compositionally biased region" description="Basic and acidic residues" evidence="1">
    <location>
        <begin position="122"/>
        <end position="131"/>
    </location>
</feature>